<feature type="domain" description="Terminase large subunit gp17-like C-terminal" evidence="2">
    <location>
        <begin position="349"/>
        <end position="500"/>
    </location>
</feature>
<dbReference type="GO" id="GO:0016887">
    <property type="term" value="F:ATP hydrolysis activity"/>
    <property type="evidence" value="ECO:0007669"/>
    <property type="project" value="InterPro"/>
</dbReference>
<keyword evidence="4" id="KW-1185">Reference proteome</keyword>
<dbReference type="HAMAP" id="MF_04148">
    <property type="entry name" value="TERL_BPP22"/>
    <property type="match status" value="1"/>
</dbReference>
<organism evidence="3 4">
    <name type="scientific">Candidatus Liberibacter americanus str. Sao Paulo</name>
    <dbReference type="NCBI Taxonomy" id="1261131"/>
    <lineage>
        <taxon>Bacteria</taxon>
        <taxon>Pseudomonadati</taxon>
        <taxon>Pseudomonadota</taxon>
        <taxon>Alphaproteobacteria</taxon>
        <taxon>Hyphomicrobiales</taxon>
        <taxon>Rhizobiaceae</taxon>
        <taxon>Liberibacter</taxon>
    </lineage>
</organism>
<name>U6B461_9HYPH</name>
<dbReference type="Gene3D" id="3.30.420.280">
    <property type="match status" value="1"/>
</dbReference>
<gene>
    <name evidence="3" type="ORF">lam_490</name>
</gene>
<evidence type="ECO:0000313" key="4">
    <source>
        <dbReference type="Proteomes" id="UP000017862"/>
    </source>
</evidence>
<accession>U6B461</accession>
<dbReference type="GO" id="GO:0004519">
    <property type="term" value="F:endonuclease activity"/>
    <property type="evidence" value="ECO:0007669"/>
    <property type="project" value="InterPro"/>
</dbReference>
<dbReference type="AlphaFoldDB" id="U6B461"/>
<dbReference type="Pfam" id="PF17289">
    <property type="entry name" value="Terminase_6C"/>
    <property type="match status" value="1"/>
</dbReference>
<dbReference type="KEGG" id="lar:lam_490"/>
<dbReference type="HOGENOM" id="CLU_048560_0_0_5"/>
<keyword evidence="1" id="KW-1188">Viral release from host cell</keyword>
<reference evidence="3 4" key="1">
    <citation type="journal article" date="2014" name="Mol. Plant Microbe Interact.">
        <title>The complete genome sequence of Candidatus Liberibacter americanus, associated with citrus Huanglongbing.</title>
        <authorList>
            <person name="Wulff N.A."/>
            <person name="Zhang S."/>
            <person name="Setubal J.C."/>
            <person name="Almeida N.F."/>
            <person name="Martins E.C."/>
            <person name="Harakava R."/>
            <person name="Kumar D."/>
            <person name="Rangel L.T."/>
            <person name="Foissac X."/>
            <person name="Bove J."/>
            <person name="Gabriel D.W."/>
        </authorList>
    </citation>
    <scope>NUCLEOTIDE SEQUENCE [LARGE SCALE GENOMIC DNA]</scope>
    <source>
        <strain evidence="3 4">Sao Paulo</strain>
    </source>
</reference>
<evidence type="ECO:0000313" key="3">
    <source>
        <dbReference type="EMBL" id="AHA27849.1"/>
    </source>
</evidence>
<proteinExistence type="inferred from homology"/>
<dbReference type="PATRIC" id="fig|1261131.3.peg.469"/>
<evidence type="ECO:0000256" key="1">
    <source>
        <dbReference type="ARBA" id="ARBA00022612"/>
    </source>
</evidence>
<dbReference type="Proteomes" id="UP000017862">
    <property type="component" value="Chromosome"/>
</dbReference>
<dbReference type="Pfam" id="PF03237">
    <property type="entry name" value="Terminase_6N"/>
    <property type="match status" value="1"/>
</dbReference>
<sequence length="521" mass="60283">MDEKLLKLCEWKNLNNICVWCFKSYQWNRGIKKKQATEISLQMQNYMKSSDLLKKNCNFSQILKEKMLILQQLKKRRNFRRLDFYKPYEQQKIFHNAGKIARERLFMAGNQLGKTLAGAAEAAIHLTGSYPEWWQGHRFKCPIIMIAGSISYELTSDGIQRLLLGEPMSLDKHGSGMIPANAIINVTRRASIAGAYNTVTVKHITGGTSIVLFKAYEQGREKWQANTADYVWFDEEPPEDVYFEGLTRINAKQGMVVLTLTPLKGITSIIDHYLSSISNDRQVIRMTLDDSLHYTPQDKIRIINSYPLHERKARIKGEPMLGSGRIFPIIEEDIIVASFNIPSHWLQIGGMDFGWHHPFAAVHMAWNRDSDVIYIVKNYRCREQTPIFHSAALKNWGEWLPWAWPHDGLQHDKGSGEQLASQYRKQGLKILGERATFDDGSSGVEAGLSDMLDRMRSGRWKVFSECQDWLEEFRQYHRCGGRIIKEKDDLICASRYALMMKRFAIQKESSAYWKYIPRQVI</sequence>
<dbReference type="eggNOG" id="COG5565">
    <property type="taxonomic scope" value="Bacteria"/>
</dbReference>
<protein>
    <submittedName>
        <fullName evidence="3">Bacteriophage terminase large</fullName>
    </submittedName>
</protein>
<dbReference type="InterPro" id="IPR035421">
    <property type="entry name" value="Terminase_6C"/>
</dbReference>
<evidence type="ECO:0000259" key="2">
    <source>
        <dbReference type="Pfam" id="PF17289"/>
    </source>
</evidence>
<dbReference type="InterPro" id="IPR044265">
    <property type="entry name" value="Terminase_large_su_BPP22"/>
</dbReference>
<dbReference type="STRING" id="1261131.lam_490"/>
<dbReference type="EMBL" id="CP006604">
    <property type="protein sequence ID" value="AHA27849.1"/>
    <property type="molecule type" value="Genomic_DNA"/>
</dbReference>